<sequence length="382" mass="41460">MKAMTYRGPYKVRVEEKDRPRIEHPNDAIVRVQLAAICGSDLHLYHGLMPDTRVGHTFGHEFIGVVDEVGPSVQSIKVGDRVMVPFNIYCGSCYFCARGLYSNCHNVNPNATAVGGIYGYSHTCGGYDGGQAEFVRVPFADVGPSVIPEWMADEDALLCTDALSTGYFGAQLGDIVEGDTVVVFGAGPVGLFAAKSSWLMGAGRVIVIDHLDYRLAKARDFAHAETYNFGEYGDIVLEMKKTTDFLGADVAIDAVGAEADGNLFQHVTTAKFKLQGGSPVALNWAIDSVRKGGTISVVGAYGPMFSAVKFGDAMNKGLTIHTNQAPVKRQWPRLFSHIQNGYLKPSEIVTHRIPLEHIAEGYHTFSSKLDQIIKPIISVNAN</sequence>
<dbReference type="Pfam" id="PF08240">
    <property type="entry name" value="ADH_N"/>
    <property type="match status" value="1"/>
</dbReference>
<evidence type="ECO:0000256" key="4">
    <source>
        <dbReference type="ARBA" id="ARBA00023002"/>
    </source>
</evidence>
<dbReference type="RefSeq" id="WP_048469566.1">
    <property type="nucleotide sequence ID" value="NZ_JYNL01000019.1"/>
</dbReference>
<proteinExistence type="inferred from homology"/>
<dbReference type="EMBL" id="JYNL01000019">
    <property type="protein sequence ID" value="KMO79117.1"/>
    <property type="molecule type" value="Genomic_DNA"/>
</dbReference>
<keyword evidence="4 8" id="KW-0560">Oxidoreductase</keyword>
<evidence type="ECO:0000256" key="5">
    <source>
        <dbReference type="RuleBase" id="RU361277"/>
    </source>
</evidence>
<gene>
    <name evidence="8" type="primary">fdhA_3</name>
    <name evidence="8" type="ORF">MCHLDSM_01785</name>
</gene>
<dbReference type="Gene3D" id="3.40.50.720">
    <property type="entry name" value="NAD(P)-binding Rossmann-like Domain"/>
    <property type="match status" value="1"/>
</dbReference>
<dbReference type="InterPro" id="IPR036291">
    <property type="entry name" value="NAD(P)-bd_dom_sf"/>
</dbReference>
<dbReference type="SUPFAM" id="SSF50129">
    <property type="entry name" value="GroES-like"/>
    <property type="match status" value="1"/>
</dbReference>
<dbReference type="PATRIC" id="fig|37916.4.peg.1699"/>
<keyword evidence="9" id="KW-1185">Reference proteome</keyword>
<dbReference type="STRING" id="37916.MCHLDSM_01785"/>
<name>A0A0J6WBQ0_9MYCO</name>
<keyword evidence="3 5" id="KW-0862">Zinc</keyword>
<dbReference type="Pfam" id="PF00107">
    <property type="entry name" value="ADH_zinc_N"/>
    <property type="match status" value="1"/>
</dbReference>
<organism evidence="8 9">
    <name type="scientific">Mycolicibacterium chlorophenolicum</name>
    <dbReference type="NCBI Taxonomy" id="37916"/>
    <lineage>
        <taxon>Bacteria</taxon>
        <taxon>Bacillati</taxon>
        <taxon>Actinomycetota</taxon>
        <taxon>Actinomycetes</taxon>
        <taxon>Mycobacteriales</taxon>
        <taxon>Mycobacteriaceae</taxon>
        <taxon>Mycolicibacterium</taxon>
    </lineage>
</organism>
<dbReference type="Gene3D" id="3.90.180.10">
    <property type="entry name" value="Medium-chain alcohol dehydrogenases, catalytic domain"/>
    <property type="match status" value="1"/>
</dbReference>
<evidence type="ECO:0000313" key="9">
    <source>
        <dbReference type="Proteomes" id="UP000036513"/>
    </source>
</evidence>
<evidence type="ECO:0000259" key="6">
    <source>
        <dbReference type="Pfam" id="PF00107"/>
    </source>
</evidence>
<evidence type="ECO:0000256" key="1">
    <source>
        <dbReference type="ARBA" id="ARBA00001947"/>
    </source>
</evidence>
<dbReference type="SUPFAM" id="SSF51735">
    <property type="entry name" value="NAD(P)-binding Rossmann-fold domains"/>
    <property type="match status" value="1"/>
</dbReference>
<dbReference type="InterPro" id="IPR002328">
    <property type="entry name" value="ADH_Zn_CS"/>
</dbReference>
<evidence type="ECO:0000256" key="3">
    <source>
        <dbReference type="ARBA" id="ARBA00022833"/>
    </source>
</evidence>
<keyword evidence="2 5" id="KW-0479">Metal-binding</keyword>
<dbReference type="GO" id="GO:0008270">
    <property type="term" value="F:zinc ion binding"/>
    <property type="evidence" value="ECO:0007669"/>
    <property type="project" value="InterPro"/>
</dbReference>
<dbReference type="GO" id="GO:0018467">
    <property type="term" value="F:formaldehyde dehydrogenase (NAD+) activity"/>
    <property type="evidence" value="ECO:0007669"/>
    <property type="project" value="UniProtKB-EC"/>
</dbReference>
<feature type="domain" description="Alcohol dehydrogenase-like N-terminal" evidence="7">
    <location>
        <begin position="25"/>
        <end position="142"/>
    </location>
</feature>
<evidence type="ECO:0000259" key="7">
    <source>
        <dbReference type="Pfam" id="PF08240"/>
    </source>
</evidence>
<dbReference type="SMR" id="A0A0J6WBQ0"/>
<dbReference type="PANTHER" id="PTHR42813">
    <property type="entry name" value="ZINC-TYPE ALCOHOL DEHYDROGENASE-LIKE"/>
    <property type="match status" value="1"/>
</dbReference>
<reference evidence="8 9" key="1">
    <citation type="journal article" date="2015" name="Genome Biol. Evol.">
        <title>Characterization of Three Mycobacterium spp. with Potential Use in Bioremediation by Genome Sequencing and Comparative Genomics.</title>
        <authorList>
            <person name="Das S."/>
            <person name="Pettersson B.M."/>
            <person name="Behra P.R."/>
            <person name="Ramesh M."/>
            <person name="Dasgupta S."/>
            <person name="Bhattacharya A."/>
            <person name="Kirsebom L.A."/>
        </authorList>
    </citation>
    <scope>NUCLEOTIDE SEQUENCE [LARGE SCALE GENOMIC DNA]</scope>
    <source>
        <strain evidence="8 9">DSM 43826</strain>
    </source>
</reference>
<dbReference type="AlphaFoldDB" id="A0A0J6WBQ0"/>
<comment type="caution">
    <text evidence="8">The sequence shown here is derived from an EMBL/GenBank/DDBJ whole genome shotgun (WGS) entry which is preliminary data.</text>
</comment>
<dbReference type="EC" id="1.2.1.46" evidence="8"/>
<feature type="domain" description="Alcohol dehydrogenase-like C-terminal" evidence="6">
    <location>
        <begin position="188"/>
        <end position="259"/>
    </location>
</feature>
<dbReference type="Proteomes" id="UP000036513">
    <property type="component" value="Unassembled WGS sequence"/>
</dbReference>
<dbReference type="PANTHER" id="PTHR42813:SF2">
    <property type="entry name" value="DEHYDROGENASE, ZINC-CONTAINING, PUTATIVE (AFU_ORTHOLOGUE AFUA_2G02810)-RELATED"/>
    <property type="match status" value="1"/>
</dbReference>
<comment type="cofactor">
    <cofactor evidence="1 5">
        <name>Zn(2+)</name>
        <dbReference type="ChEBI" id="CHEBI:29105"/>
    </cofactor>
</comment>
<evidence type="ECO:0000256" key="2">
    <source>
        <dbReference type="ARBA" id="ARBA00022723"/>
    </source>
</evidence>
<dbReference type="PROSITE" id="PS00059">
    <property type="entry name" value="ADH_ZINC"/>
    <property type="match status" value="1"/>
</dbReference>
<dbReference type="InterPro" id="IPR011032">
    <property type="entry name" value="GroES-like_sf"/>
</dbReference>
<protein>
    <submittedName>
        <fullName evidence="8">Glutathione-independent formaldehyde dehydrogenase</fullName>
        <ecNumber evidence="8">1.2.1.46</ecNumber>
    </submittedName>
</protein>
<dbReference type="InterPro" id="IPR013154">
    <property type="entry name" value="ADH-like_N"/>
</dbReference>
<evidence type="ECO:0000313" key="8">
    <source>
        <dbReference type="EMBL" id="KMO79117.1"/>
    </source>
</evidence>
<dbReference type="CDD" id="cd08283">
    <property type="entry name" value="FDH_like_1"/>
    <property type="match status" value="1"/>
</dbReference>
<comment type="similarity">
    <text evidence="5">Belongs to the zinc-containing alcohol dehydrogenase family.</text>
</comment>
<dbReference type="InterPro" id="IPR013149">
    <property type="entry name" value="ADH-like_C"/>
</dbReference>
<accession>A0A0J6WBQ0</accession>